<keyword evidence="1" id="KW-0175">Coiled coil</keyword>
<sequence length="218" mass="23528">MKKFNLQKISKTITSLALVCMLILGYAASVSAAENNNSDVPTVTPEIVSQELGISLNEAENLEQNLNKAVAQLPDLEVGDSATVPVSENLVLEAETHDDGQIMNPLTKATYDRTITSTLKLKNIFGGTVVTLKAVGVFRTNGSTSKPIDAYGTHSAVVWNVTTKRAIKGSSAYNAYVRNTFTGKFNIGIDPVNMTVQSFTYTCTTYCNAKGVYSASWR</sequence>
<dbReference type="AlphaFoldDB" id="A0A174MGK8"/>
<dbReference type="Proteomes" id="UP000095712">
    <property type="component" value="Unassembled WGS sequence"/>
</dbReference>
<protein>
    <submittedName>
        <fullName evidence="3">Uncharacterized protein</fullName>
    </submittedName>
</protein>
<evidence type="ECO:0000313" key="4">
    <source>
        <dbReference type="Proteomes" id="UP000095712"/>
    </source>
</evidence>
<accession>A0A174MGK8</accession>
<keyword evidence="2" id="KW-0732">Signal</keyword>
<feature type="coiled-coil region" evidence="1">
    <location>
        <begin position="52"/>
        <end position="79"/>
    </location>
</feature>
<feature type="chain" id="PRO_5008027982" evidence="2">
    <location>
        <begin position="33"/>
        <end position="218"/>
    </location>
</feature>
<feature type="signal peptide" evidence="2">
    <location>
        <begin position="1"/>
        <end position="32"/>
    </location>
</feature>
<name>A0A174MGK8_9FIRM</name>
<evidence type="ECO:0000256" key="1">
    <source>
        <dbReference type="SAM" id="Coils"/>
    </source>
</evidence>
<dbReference type="OrthoDB" id="9958479at2"/>
<dbReference type="RefSeq" id="WP_055150515.1">
    <property type="nucleotide sequence ID" value="NZ_CZAW01000011.1"/>
</dbReference>
<evidence type="ECO:0000313" key="3">
    <source>
        <dbReference type="EMBL" id="CUP35492.1"/>
    </source>
</evidence>
<dbReference type="EMBL" id="CZAW01000011">
    <property type="protein sequence ID" value="CUP35492.1"/>
    <property type="molecule type" value="Genomic_DNA"/>
</dbReference>
<gene>
    <name evidence="3" type="ORF">ERS852523_01349</name>
</gene>
<reference evidence="3 4" key="1">
    <citation type="submission" date="2015-09" db="EMBL/GenBank/DDBJ databases">
        <authorList>
            <consortium name="Pathogen Informatics"/>
        </authorList>
    </citation>
    <scope>NUCLEOTIDE SEQUENCE [LARGE SCALE GENOMIC DNA]</scope>
    <source>
        <strain evidence="3 4">2789STDY5834911</strain>
    </source>
</reference>
<organism evidence="3 4">
    <name type="scientific">Blautia wexlerae</name>
    <dbReference type="NCBI Taxonomy" id="418240"/>
    <lineage>
        <taxon>Bacteria</taxon>
        <taxon>Bacillati</taxon>
        <taxon>Bacillota</taxon>
        <taxon>Clostridia</taxon>
        <taxon>Lachnospirales</taxon>
        <taxon>Lachnospiraceae</taxon>
        <taxon>Blautia</taxon>
    </lineage>
</organism>
<proteinExistence type="predicted"/>
<evidence type="ECO:0000256" key="2">
    <source>
        <dbReference type="SAM" id="SignalP"/>
    </source>
</evidence>